<comment type="similarity">
    <text evidence="1">Belongs to the centrin family.</text>
</comment>
<dbReference type="CDD" id="cd00051">
    <property type="entry name" value="EFh"/>
    <property type="match status" value="1"/>
</dbReference>
<evidence type="ECO:0000256" key="3">
    <source>
        <dbReference type="ARBA" id="ARBA00022737"/>
    </source>
</evidence>
<organism evidence="5 6">
    <name type="scientific">Nitzschia inconspicua</name>
    <dbReference type="NCBI Taxonomy" id="303405"/>
    <lineage>
        <taxon>Eukaryota</taxon>
        <taxon>Sar</taxon>
        <taxon>Stramenopiles</taxon>
        <taxon>Ochrophyta</taxon>
        <taxon>Bacillariophyta</taxon>
        <taxon>Bacillariophyceae</taxon>
        <taxon>Bacillariophycidae</taxon>
        <taxon>Bacillariales</taxon>
        <taxon>Bacillariaceae</taxon>
        <taxon>Nitzschia</taxon>
    </lineage>
</organism>
<dbReference type="FunFam" id="1.10.238.10:FF:000178">
    <property type="entry name" value="Calmodulin-2 A"/>
    <property type="match status" value="1"/>
</dbReference>
<evidence type="ECO:0000313" key="5">
    <source>
        <dbReference type="EMBL" id="KAG7352359.1"/>
    </source>
</evidence>
<evidence type="ECO:0000256" key="1">
    <source>
        <dbReference type="ARBA" id="ARBA00005253"/>
    </source>
</evidence>
<sequence length="148" mass="17066">MVDQYTEEEIAEFKEAFSLFDRDGDGTIDSDELGTVMRSLGHQPTEEEIEDMIREADKDGNGTIDFSEFIEMMPRQEKDDNAEEEMMEAFQVFDTDGNGSITADELRQIFINLGEKLTDEEINDMIKEADIDGDGEINYEEFVRMMFK</sequence>
<protein>
    <recommendedName>
        <fullName evidence="2">Calmodulin</fullName>
    </recommendedName>
</protein>
<evidence type="ECO:0000259" key="4">
    <source>
        <dbReference type="PROSITE" id="PS50222"/>
    </source>
</evidence>
<dbReference type="Proteomes" id="UP000693970">
    <property type="component" value="Unassembled WGS sequence"/>
</dbReference>
<keyword evidence="3" id="KW-0677">Repeat</keyword>
<feature type="domain" description="EF-hand" evidence="4">
    <location>
        <begin position="81"/>
        <end position="116"/>
    </location>
</feature>
<comment type="caution">
    <text evidence="5">The sequence shown here is derived from an EMBL/GenBank/DDBJ whole genome shotgun (WGS) entry which is preliminary data.</text>
</comment>
<dbReference type="InterPro" id="IPR050230">
    <property type="entry name" value="CALM/Myosin/TropC-like"/>
</dbReference>
<name>A0A9K3KZL0_9STRA</name>
<feature type="domain" description="EF-hand" evidence="4">
    <location>
        <begin position="8"/>
        <end position="43"/>
    </location>
</feature>
<reference evidence="5" key="2">
    <citation type="submission" date="2021-04" db="EMBL/GenBank/DDBJ databases">
        <authorList>
            <person name="Podell S."/>
        </authorList>
    </citation>
    <scope>NUCLEOTIDE SEQUENCE</scope>
    <source>
        <strain evidence="5">Hildebrandi</strain>
    </source>
</reference>
<dbReference type="GO" id="GO:0016460">
    <property type="term" value="C:myosin II complex"/>
    <property type="evidence" value="ECO:0007669"/>
    <property type="project" value="TreeGrafter"/>
</dbReference>
<feature type="domain" description="EF-hand" evidence="4">
    <location>
        <begin position="117"/>
        <end position="148"/>
    </location>
</feature>
<evidence type="ECO:0000313" key="6">
    <source>
        <dbReference type="Proteomes" id="UP000693970"/>
    </source>
</evidence>
<dbReference type="Pfam" id="PF13499">
    <property type="entry name" value="EF-hand_7"/>
    <property type="match status" value="2"/>
</dbReference>
<dbReference type="PANTHER" id="PTHR23048">
    <property type="entry name" value="MYOSIN LIGHT CHAIN 1, 3"/>
    <property type="match status" value="1"/>
</dbReference>
<dbReference type="InterPro" id="IPR002048">
    <property type="entry name" value="EF_hand_dom"/>
</dbReference>
<gene>
    <name evidence="5" type="ORF">IV203_008407</name>
</gene>
<keyword evidence="6" id="KW-1185">Reference proteome</keyword>
<accession>A0A9K3KZL0</accession>
<dbReference type="InterPro" id="IPR018247">
    <property type="entry name" value="EF_Hand_1_Ca_BS"/>
</dbReference>
<feature type="domain" description="EF-hand" evidence="4">
    <location>
        <begin position="44"/>
        <end position="79"/>
    </location>
</feature>
<proteinExistence type="inferred from homology"/>
<dbReference type="SMART" id="SM00054">
    <property type="entry name" value="EFh"/>
    <property type="match status" value="4"/>
</dbReference>
<dbReference type="OrthoDB" id="26525at2759"/>
<dbReference type="PROSITE" id="PS00018">
    <property type="entry name" value="EF_HAND_1"/>
    <property type="match status" value="4"/>
</dbReference>
<dbReference type="PROSITE" id="PS50222">
    <property type="entry name" value="EF_HAND_2"/>
    <property type="match status" value="4"/>
</dbReference>
<dbReference type="EMBL" id="JAGRRH010000017">
    <property type="protein sequence ID" value="KAG7352359.1"/>
    <property type="molecule type" value="Genomic_DNA"/>
</dbReference>
<dbReference type="PANTHER" id="PTHR23048:SF0">
    <property type="entry name" value="CALMODULIN LIKE 3"/>
    <property type="match status" value="1"/>
</dbReference>
<dbReference type="GO" id="GO:0005509">
    <property type="term" value="F:calcium ion binding"/>
    <property type="evidence" value="ECO:0007669"/>
    <property type="project" value="InterPro"/>
</dbReference>
<dbReference type="AlphaFoldDB" id="A0A9K3KZL0"/>
<reference evidence="5" key="1">
    <citation type="journal article" date="2021" name="Sci. Rep.">
        <title>Diploid genomic architecture of Nitzschia inconspicua, an elite biomass production diatom.</title>
        <authorList>
            <person name="Oliver A."/>
            <person name="Podell S."/>
            <person name="Pinowska A."/>
            <person name="Traller J.C."/>
            <person name="Smith S.R."/>
            <person name="McClure R."/>
            <person name="Beliaev A."/>
            <person name="Bohutskyi P."/>
            <person name="Hill E.A."/>
            <person name="Rabines A."/>
            <person name="Zheng H."/>
            <person name="Allen L.Z."/>
            <person name="Kuo A."/>
            <person name="Grigoriev I.V."/>
            <person name="Allen A.E."/>
            <person name="Hazlebeck D."/>
            <person name="Allen E.E."/>
        </authorList>
    </citation>
    <scope>NUCLEOTIDE SEQUENCE</scope>
    <source>
        <strain evidence="5">Hildebrandi</strain>
    </source>
</reference>
<evidence type="ECO:0000256" key="2">
    <source>
        <dbReference type="ARBA" id="ARBA00020786"/>
    </source>
</evidence>